<evidence type="ECO:0000313" key="3">
    <source>
        <dbReference type="Proteomes" id="UP001321520"/>
    </source>
</evidence>
<dbReference type="Proteomes" id="UP001321520">
    <property type="component" value="Chromosome"/>
</dbReference>
<gene>
    <name evidence="2" type="ORF">M8T91_05515</name>
</gene>
<protein>
    <submittedName>
        <fullName evidence="2">Uncharacterized protein</fullName>
    </submittedName>
</protein>
<dbReference type="RefSeq" id="WP_301417610.1">
    <property type="nucleotide sequence ID" value="NZ_CP098023.1"/>
</dbReference>
<accession>A0ABY9EGQ2</accession>
<dbReference type="EMBL" id="CP098023">
    <property type="protein sequence ID" value="WKD50884.1"/>
    <property type="molecule type" value="Genomic_DNA"/>
</dbReference>
<name>A0ABY9EGQ2_9GAMM</name>
<feature type="signal peptide" evidence="1">
    <location>
        <begin position="1"/>
        <end position="18"/>
    </location>
</feature>
<evidence type="ECO:0000313" key="2">
    <source>
        <dbReference type="EMBL" id="WKD50884.1"/>
    </source>
</evidence>
<organism evidence="2 3">
    <name type="scientific">Microbulbifer spongiae</name>
    <dbReference type="NCBI Taxonomy" id="2944933"/>
    <lineage>
        <taxon>Bacteria</taxon>
        <taxon>Pseudomonadati</taxon>
        <taxon>Pseudomonadota</taxon>
        <taxon>Gammaproteobacteria</taxon>
        <taxon>Cellvibrionales</taxon>
        <taxon>Microbulbiferaceae</taxon>
        <taxon>Microbulbifer</taxon>
    </lineage>
</organism>
<evidence type="ECO:0000256" key="1">
    <source>
        <dbReference type="SAM" id="SignalP"/>
    </source>
</evidence>
<sequence length="116" mass="12680">MKNYIILITLFSCLSVNASVVTTNTGTIERMFTYDSLGSSTGTEGTDIAVWMQTGIAGCDDGVWLSPSSPGYNTITSFLLTAYASKQNVQFQIYDDKLWSGTSNSKLCQINAIRLR</sequence>
<reference evidence="2 3" key="1">
    <citation type="submission" date="2022-05" db="EMBL/GenBank/DDBJ databases">
        <title>Microbulbifer sp. nov., isolated from sponge.</title>
        <authorList>
            <person name="Gao L."/>
        </authorList>
    </citation>
    <scope>NUCLEOTIDE SEQUENCE [LARGE SCALE GENOMIC DNA]</scope>
    <source>
        <strain evidence="2 3">MI-G</strain>
    </source>
</reference>
<feature type="chain" id="PRO_5046290442" evidence="1">
    <location>
        <begin position="19"/>
        <end position="116"/>
    </location>
</feature>
<keyword evidence="1" id="KW-0732">Signal</keyword>
<keyword evidence="3" id="KW-1185">Reference proteome</keyword>
<proteinExistence type="predicted"/>